<sequence>MLPSPTHKATLAALADHPVAHFACHGYANWANPAASQLILCDYQTAPLTVADIIGQELRGGLAFLSACHTAVTNATLVDESVHITGAFQVAGYKHVIGTLWPISDAKARALAISVYAQLTGRHHHP</sequence>
<evidence type="ECO:0000259" key="1">
    <source>
        <dbReference type="Pfam" id="PF12770"/>
    </source>
</evidence>
<organism evidence="2 3">
    <name type="scientific">Mycolicibacterium aubagnense</name>
    <dbReference type="NCBI Taxonomy" id="319707"/>
    <lineage>
        <taxon>Bacteria</taxon>
        <taxon>Bacillati</taxon>
        <taxon>Actinomycetota</taxon>
        <taxon>Actinomycetes</taxon>
        <taxon>Mycobacteriales</taxon>
        <taxon>Mycobacteriaceae</taxon>
        <taxon>Mycolicibacterium</taxon>
    </lineage>
</organism>
<feature type="domain" description="CHAT" evidence="1">
    <location>
        <begin position="12"/>
        <end position="121"/>
    </location>
</feature>
<dbReference type="Pfam" id="PF12770">
    <property type="entry name" value="CHAT"/>
    <property type="match status" value="1"/>
</dbReference>
<keyword evidence="3" id="KW-1185">Reference proteome</keyword>
<dbReference type="EMBL" id="AP022577">
    <property type="protein sequence ID" value="BBX83713.1"/>
    <property type="molecule type" value="Genomic_DNA"/>
</dbReference>
<proteinExistence type="predicted"/>
<name>A0ABN5YPY2_9MYCO</name>
<accession>A0ABN5YPY2</accession>
<dbReference type="InterPro" id="IPR024983">
    <property type="entry name" value="CHAT_dom"/>
</dbReference>
<reference evidence="2 3" key="1">
    <citation type="journal article" date="2019" name="Emerg. Microbes Infect.">
        <title>Comprehensive subspecies identification of 175 nontuberculous mycobacteria species based on 7547 genomic profiles.</title>
        <authorList>
            <person name="Matsumoto Y."/>
            <person name="Kinjo T."/>
            <person name="Motooka D."/>
            <person name="Nabeya D."/>
            <person name="Jung N."/>
            <person name="Uechi K."/>
            <person name="Horii T."/>
            <person name="Iida T."/>
            <person name="Fujita J."/>
            <person name="Nakamura S."/>
        </authorList>
    </citation>
    <scope>NUCLEOTIDE SEQUENCE [LARGE SCALE GENOMIC DNA]</scope>
    <source>
        <strain evidence="2 3">JCM 15296</strain>
    </source>
</reference>
<evidence type="ECO:0000313" key="3">
    <source>
        <dbReference type="Proteomes" id="UP000465609"/>
    </source>
</evidence>
<gene>
    <name evidence="2" type="ORF">MAUB_15860</name>
</gene>
<protein>
    <recommendedName>
        <fullName evidence="1">CHAT domain-containing protein</fullName>
    </recommendedName>
</protein>
<evidence type="ECO:0000313" key="2">
    <source>
        <dbReference type="EMBL" id="BBX83713.1"/>
    </source>
</evidence>
<dbReference type="Proteomes" id="UP000465609">
    <property type="component" value="Chromosome"/>
</dbReference>